<evidence type="ECO:0000313" key="3">
    <source>
        <dbReference type="EMBL" id="GFJ77278.1"/>
    </source>
</evidence>
<dbReference type="RefSeq" id="WP_218578820.1">
    <property type="nucleotide sequence ID" value="NZ_BAABGO010000105.1"/>
</dbReference>
<feature type="domain" description="Reverse transcriptase" evidence="2">
    <location>
        <begin position="1"/>
        <end position="215"/>
    </location>
</feature>
<dbReference type="Pfam" id="PF00078">
    <property type="entry name" value="RVT_1"/>
    <property type="match status" value="1"/>
</dbReference>
<dbReference type="Gene3D" id="3.30.70.270">
    <property type="match status" value="1"/>
</dbReference>
<dbReference type="SUPFAM" id="SSF56672">
    <property type="entry name" value="DNA/RNA polymerases"/>
    <property type="match status" value="1"/>
</dbReference>
<dbReference type="Pfam" id="PF08388">
    <property type="entry name" value="GIIM"/>
    <property type="match status" value="1"/>
</dbReference>
<dbReference type="AlphaFoldDB" id="A0A6V8K4N8"/>
<reference evidence="3 4" key="1">
    <citation type="submission" date="2020-03" db="EMBL/GenBank/DDBJ databases">
        <title>Whole genome shotgun sequence of Phytohabitans houttuyneae NBRC 108639.</title>
        <authorList>
            <person name="Komaki H."/>
            <person name="Tamura T."/>
        </authorList>
    </citation>
    <scope>NUCLEOTIDE SEQUENCE [LARGE SCALE GENOMIC DNA]</scope>
    <source>
        <strain evidence="3 4">NBRC 108639</strain>
    </source>
</reference>
<evidence type="ECO:0000256" key="1">
    <source>
        <dbReference type="ARBA" id="ARBA00025589"/>
    </source>
</evidence>
<comment type="caution">
    <text evidence="3">The sequence shown here is derived from an EMBL/GenBank/DDBJ whole genome shotgun (WGS) entry which is preliminary data.</text>
</comment>
<dbReference type="InterPro" id="IPR030931">
    <property type="entry name" value="Group_II_RT_mat"/>
</dbReference>
<dbReference type="InterPro" id="IPR013597">
    <property type="entry name" value="Mat_intron_G2"/>
</dbReference>
<reference evidence="3 4" key="2">
    <citation type="submission" date="2020-03" db="EMBL/GenBank/DDBJ databases">
        <authorList>
            <person name="Ichikawa N."/>
            <person name="Kimura A."/>
            <person name="Kitahashi Y."/>
            <person name="Uohara A."/>
        </authorList>
    </citation>
    <scope>NUCLEOTIDE SEQUENCE [LARGE SCALE GENOMIC DNA]</scope>
    <source>
        <strain evidence="3 4">NBRC 108639</strain>
    </source>
</reference>
<dbReference type="PROSITE" id="PS50878">
    <property type="entry name" value="RT_POL"/>
    <property type="match status" value="1"/>
</dbReference>
<keyword evidence="4" id="KW-1185">Reference proteome</keyword>
<dbReference type="InterPro" id="IPR000477">
    <property type="entry name" value="RT_dom"/>
</dbReference>
<dbReference type="NCBIfam" id="TIGR04416">
    <property type="entry name" value="group_II_RT_mat"/>
    <property type="match status" value="1"/>
</dbReference>
<dbReference type="CDD" id="cd01651">
    <property type="entry name" value="RT_G2_intron"/>
    <property type="match status" value="1"/>
</dbReference>
<comment type="function">
    <text evidence="1">Poorly processive, error-prone DNA polymerase involved in untargeted mutagenesis. Copies undamaged DNA at stalled replication forks, which arise in vivo from mismatched or misaligned primer ends. These misaligned primers can be extended by PolIV. Exhibits no 3'-5' exonuclease (proofreading) activity. May be involved in translesional synthesis, in conjunction with the beta clamp from PolIII.</text>
</comment>
<gene>
    <name evidence="3" type="ORF">Phou_014580</name>
</gene>
<dbReference type="EMBL" id="BLPF01000001">
    <property type="protein sequence ID" value="GFJ77278.1"/>
    <property type="molecule type" value="Genomic_DNA"/>
</dbReference>
<name>A0A6V8K4N8_9ACTN</name>
<organism evidence="3 4">
    <name type="scientific">Phytohabitans houttuyneae</name>
    <dbReference type="NCBI Taxonomy" id="1076126"/>
    <lineage>
        <taxon>Bacteria</taxon>
        <taxon>Bacillati</taxon>
        <taxon>Actinomycetota</taxon>
        <taxon>Actinomycetes</taxon>
        <taxon>Micromonosporales</taxon>
        <taxon>Micromonosporaceae</taxon>
    </lineage>
</organism>
<accession>A0A6V8K4N8</accession>
<protein>
    <recommendedName>
        <fullName evidence="2">Reverse transcriptase domain-containing protein</fullName>
    </recommendedName>
</protein>
<evidence type="ECO:0000259" key="2">
    <source>
        <dbReference type="PROSITE" id="PS50878"/>
    </source>
</evidence>
<evidence type="ECO:0000313" key="4">
    <source>
        <dbReference type="Proteomes" id="UP000482800"/>
    </source>
</evidence>
<dbReference type="PANTHER" id="PTHR34047">
    <property type="entry name" value="NUCLEAR INTRON MATURASE 1, MITOCHONDRIAL-RELATED"/>
    <property type="match status" value="1"/>
</dbReference>
<dbReference type="Proteomes" id="UP000482800">
    <property type="component" value="Unassembled WGS sequence"/>
</dbReference>
<sequence length="356" mass="40992">MFIPKPGSSELRPLSIPSVRDRIVQAAVKIVLEPVFEADMLPCSFGFRPKRSAHDALQVLIEESARGRRWVVETDIANCFSAIPHQELMQAVEERVCDQAVLKLLRVMLRAGVMEHGLVRREITGSPQGGVISPLLCNVYLHRLDRQWSTREHGVLVRYADDVLVMCKSREQAEAALQRLRDLLAELGFQPKEAKTRIVHLQVGGEGVDFLGFHHRLVRSRPRDGRRPFTFLARWPANKAMQHARDRIRDLTAHRRLLLPVEAVVQGINVFLRGWTGYFRYGHSAQRFSKIRLYLRVRVALFISKRYRRSRHFGRRALLHFTPNEFGLISLYGIVVQPRAGKPWRDKPNAGGERRR</sequence>
<dbReference type="PANTHER" id="PTHR34047:SF8">
    <property type="entry name" value="PROTEIN YKFC"/>
    <property type="match status" value="1"/>
</dbReference>
<proteinExistence type="predicted"/>
<dbReference type="InterPro" id="IPR043502">
    <property type="entry name" value="DNA/RNA_pol_sf"/>
</dbReference>
<dbReference type="InterPro" id="IPR043128">
    <property type="entry name" value="Rev_trsase/Diguanyl_cyclase"/>
</dbReference>
<dbReference type="InterPro" id="IPR051083">
    <property type="entry name" value="GrpII_Intron_Splice-Mob/Def"/>
</dbReference>